<dbReference type="PANTHER" id="PTHR41521:SF4">
    <property type="entry name" value="BLR0684 PROTEIN"/>
    <property type="match status" value="1"/>
</dbReference>
<proteinExistence type="predicted"/>
<dbReference type="AlphaFoldDB" id="A0A1T2L192"/>
<dbReference type="Proteomes" id="UP000191110">
    <property type="component" value="Unassembled WGS sequence"/>
</dbReference>
<sequence length="96" mass="10404">MAGYVVIRIEASDPSQLTSYQAVAPSIVEKHQGKFLARGGEVNSLEGPNEARRIIIIEFPSLQAANDFYHSDDYTAARALRKDVAVAEIISVAGID</sequence>
<dbReference type="SUPFAM" id="SSF54909">
    <property type="entry name" value="Dimeric alpha+beta barrel"/>
    <property type="match status" value="1"/>
</dbReference>
<keyword evidence="3" id="KW-1185">Reference proteome</keyword>
<reference evidence="2 3" key="1">
    <citation type="submission" date="2016-11" db="EMBL/GenBank/DDBJ databases">
        <title>Mixed transmission modes and dynamic genome evolution in an obligate animal-bacterial symbiosis.</title>
        <authorList>
            <person name="Russell S.L."/>
            <person name="Corbett-Detig R.B."/>
            <person name="Cavanaugh C.M."/>
        </authorList>
    </citation>
    <scope>NUCLEOTIDE SEQUENCE [LARGE SCALE GENOMIC DNA]</scope>
    <source>
        <strain evidence="2">Sveles-Q1</strain>
    </source>
</reference>
<comment type="caution">
    <text evidence="2">The sequence shown here is derived from an EMBL/GenBank/DDBJ whole genome shotgun (WGS) entry which is preliminary data.</text>
</comment>
<protein>
    <recommendedName>
        <fullName evidence="1">DUF1330 domain-containing protein</fullName>
    </recommendedName>
</protein>
<name>A0A1T2L192_9GAMM</name>
<gene>
    <name evidence="2" type="ORF">BOW53_13855</name>
</gene>
<dbReference type="Gene3D" id="3.30.70.100">
    <property type="match status" value="1"/>
</dbReference>
<dbReference type="InterPro" id="IPR010753">
    <property type="entry name" value="DUF1330"/>
</dbReference>
<organism evidence="2 3">
    <name type="scientific">Solemya pervernicosa gill symbiont</name>
    <dbReference type="NCBI Taxonomy" id="642797"/>
    <lineage>
        <taxon>Bacteria</taxon>
        <taxon>Pseudomonadati</taxon>
        <taxon>Pseudomonadota</taxon>
        <taxon>Gammaproteobacteria</taxon>
        <taxon>sulfur-oxidizing symbionts</taxon>
    </lineage>
</organism>
<dbReference type="InterPro" id="IPR011008">
    <property type="entry name" value="Dimeric_a/b-barrel"/>
</dbReference>
<dbReference type="EMBL" id="MPRL01000070">
    <property type="protein sequence ID" value="OOZ38873.1"/>
    <property type="molecule type" value="Genomic_DNA"/>
</dbReference>
<dbReference type="PANTHER" id="PTHR41521">
    <property type="match status" value="1"/>
</dbReference>
<feature type="domain" description="DUF1330" evidence="1">
    <location>
        <begin position="3"/>
        <end position="94"/>
    </location>
</feature>
<dbReference type="Pfam" id="PF07045">
    <property type="entry name" value="DUF1330"/>
    <property type="match status" value="1"/>
</dbReference>
<accession>A0A1T2L192</accession>
<evidence type="ECO:0000259" key="1">
    <source>
        <dbReference type="Pfam" id="PF07045"/>
    </source>
</evidence>
<evidence type="ECO:0000313" key="2">
    <source>
        <dbReference type="EMBL" id="OOZ38873.1"/>
    </source>
</evidence>
<evidence type="ECO:0000313" key="3">
    <source>
        <dbReference type="Proteomes" id="UP000191110"/>
    </source>
</evidence>
<dbReference type="RefSeq" id="WP_172840356.1">
    <property type="nucleotide sequence ID" value="NZ_MPRL01000070.1"/>
</dbReference>